<dbReference type="Proteomes" id="UP000675881">
    <property type="component" value="Chromosome 14"/>
</dbReference>
<gene>
    <name evidence="1" type="ORF">LSAA_5430</name>
</gene>
<sequence>MFIGFSEAAEPSLKDINALTLEEITAFMSTQFDTKFFTVHERFKYSKNMKRNSERQFRSWQRSPPRGSHLDFALAIKIAVETEDAARVAKDTVYGAKSNPVNKIIYKTKKEGPIVHSNKSRSQGLKCNYCGLAGHLEKSCKKKVMVTVHLIQNGNSVYNGEVSARLEITHNIQGHKFEIELYTATTGNFLSKHHWEDIFE</sequence>
<name>A0A7R8H4T8_LEPSM</name>
<protein>
    <submittedName>
        <fullName evidence="1">(salmon louse) hypothetical protein</fullName>
    </submittedName>
</protein>
<dbReference type="InterPro" id="IPR036875">
    <property type="entry name" value="Znf_CCHC_sf"/>
</dbReference>
<accession>A0A7R8H4T8</accession>
<evidence type="ECO:0000313" key="1">
    <source>
        <dbReference type="EMBL" id="CAF2853875.1"/>
    </source>
</evidence>
<proteinExistence type="predicted"/>
<dbReference type="GO" id="GO:0008270">
    <property type="term" value="F:zinc ion binding"/>
    <property type="evidence" value="ECO:0007669"/>
    <property type="project" value="InterPro"/>
</dbReference>
<reference evidence="1" key="1">
    <citation type="submission" date="2021-02" db="EMBL/GenBank/DDBJ databases">
        <authorList>
            <person name="Bekaert M."/>
        </authorList>
    </citation>
    <scope>NUCLEOTIDE SEQUENCE</scope>
    <source>
        <strain evidence="1">IoA-00</strain>
    </source>
</reference>
<keyword evidence="2" id="KW-1185">Reference proteome</keyword>
<dbReference type="GO" id="GO:0003676">
    <property type="term" value="F:nucleic acid binding"/>
    <property type="evidence" value="ECO:0007669"/>
    <property type="project" value="InterPro"/>
</dbReference>
<evidence type="ECO:0000313" key="2">
    <source>
        <dbReference type="Proteomes" id="UP000675881"/>
    </source>
</evidence>
<dbReference type="AlphaFoldDB" id="A0A7R8H4T8"/>
<dbReference type="SUPFAM" id="SSF57756">
    <property type="entry name" value="Retrovirus zinc finger-like domains"/>
    <property type="match status" value="1"/>
</dbReference>
<organism evidence="1 2">
    <name type="scientific">Lepeophtheirus salmonis</name>
    <name type="common">Salmon louse</name>
    <name type="synonym">Caligus salmonis</name>
    <dbReference type="NCBI Taxonomy" id="72036"/>
    <lineage>
        <taxon>Eukaryota</taxon>
        <taxon>Metazoa</taxon>
        <taxon>Ecdysozoa</taxon>
        <taxon>Arthropoda</taxon>
        <taxon>Crustacea</taxon>
        <taxon>Multicrustacea</taxon>
        <taxon>Hexanauplia</taxon>
        <taxon>Copepoda</taxon>
        <taxon>Siphonostomatoida</taxon>
        <taxon>Caligidae</taxon>
        <taxon>Lepeophtheirus</taxon>
    </lineage>
</organism>
<dbReference type="EMBL" id="HG994593">
    <property type="protein sequence ID" value="CAF2853875.1"/>
    <property type="molecule type" value="Genomic_DNA"/>
</dbReference>